<evidence type="ECO:0000256" key="4">
    <source>
        <dbReference type="ARBA" id="ARBA00023157"/>
    </source>
</evidence>
<dbReference type="GO" id="GO:0006508">
    <property type="term" value="P:proteolysis"/>
    <property type="evidence" value="ECO:0007669"/>
    <property type="project" value="UniProtKB-KW"/>
</dbReference>
<feature type="compositionally biased region" description="Basic residues" evidence="6">
    <location>
        <begin position="263"/>
        <end position="273"/>
    </location>
</feature>
<keyword evidence="2 5" id="KW-0378">Hydrolase</keyword>
<dbReference type="AlphaFoldDB" id="A0A087T6P0"/>
<dbReference type="PRINTS" id="PR00722">
    <property type="entry name" value="CHYMOTRYPSIN"/>
</dbReference>
<keyword evidence="4" id="KW-1015">Disulfide bond</keyword>
<evidence type="ECO:0000256" key="5">
    <source>
        <dbReference type="RuleBase" id="RU363034"/>
    </source>
</evidence>
<dbReference type="PROSITE" id="PS00135">
    <property type="entry name" value="TRYPSIN_SER"/>
    <property type="match status" value="1"/>
</dbReference>
<feature type="compositionally biased region" description="Polar residues" evidence="6">
    <location>
        <begin position="97"/>
        <end position="109"/>
    </location>
</feature>
<dbReference type="Pfam" id="PF00089">
    <property type="entry name" value="Trypsin"/>
    <property type="match status" value="1"/>
</dbReference>
<dbReference type="PROSITE" id="PS00134">
    <property type="entry name" value="TRYPSIN_HIS"/>
    <property type="match status" value="1"/>
</dbReference>
<feature type="compositionally biased region" description="Basic and acidic residues" evidence="6">
    <location>
        <begin position="167"/>
        <end position="209"/>
    </location>
</feature>
<dbReference type="EMBL" id="KK113676">
    <property type="protein sequence ID" value="KFM60779.1"/>
    <property type="molecule type" value="Genomic_DNA"/>
</dbReference>
<dbReference type="PROSITE" id="PS50240">
    <property type="entry name" value="TRYPSIN_DOM"/>
    <property type="match status" value="1"/>
</dbReference>
<feature type="domain" description="Peptidase S1" evidence="8">
    <location>
        <begin position="310"/>
        <end position="557"/>
    </location>
</feature>
<gene>
    <name evidence="9" type="ORF">X975_19775</name>
</gene>
<evidence type="ECO:0000313" key="10">
    <source>
        <dbReference type="Proteomes" id="UP000054359"/>
    </source>
</evidence>
<feature type="compositionally biased region" description="Pro residues" evidence="6">
    <location>
        <begin position="78"/>
        <end position="89"/>
    </location>
</feature>
<evidence type="ECO:0000256" key="7">
    <source>
        <dbReference type="SAM" id="SignalP"/>
    </source>
</evidence>
<protein>
    <submittedName>
        <fullName evidence="9">Clotting factor B</fullName>
    </submittedName>
</protein>
<dbReference type="InterPro" id="IPR001254">
    <property type="entry name" value="Trypsin_dom"/>
</dbReference>
<dbReference type="Gene3D" id="2.40.10.10">
    <property type="entry name" value="Trypsin-like serine proteases"/>
    <property type="match status" value="1"/>
</dbReference>
<feature type="compositionally biased region" description="Basic and acidic residues" evidence="6">
    <location>
        <begin position="247"/>
        <end position="262"/>
    </location>
</feature>
<feature type="non-terminal residue" evidence="9">
    <location>
        <position position="559"/>
    </location>
</feature>
<dbReference type="Proteomes" id="UP000054359">
    <property type="component" value="Unassembled WGS sequence"/>
</dbReference>
<keyword evidence="3 5" id="KW-0720">Serine protease</keyword>
<dbReference type="InterPro" id="IPR009003">
    <property type="entry name" value="Peptidase_S1_PA"/>
</dbReference>
<evidence type="ECO:0000256" key="6">
    <source>
        <dbReference type="SAM" id="MobiDB-lite"/>
    </source>
</evidence>
<feature type="region of interest" description="Disordered" evidence="6">
    <location>
        <begin position="71"/>
        <end position="285"/>
    </location>
</feature>
<dbReference type="InterPro" id="IPR018114">
    <property type="entry name" value="TRYPSIN_HIS"/>
</dbReference>
<feature type="chain" id="PRO_5001829432" evidence="7">
    <location>
        <begin position="28"/>
        <end position="559"/>
    </location>
</feature>
<dbReference type="CDD" id="cd00190">
    <property type="entry name" value="Tryp_SPc"/>
    <property type="match status" value="1"/>
</dbReference>
<evidence type="ECO:0000256" key="3">
    <source>
        <dbReference type="ARBA" id="ARBA00022825"/>
    </source>
</evidence>
<dbReference type="InterPro" id="IPR033116">
    <property type="entry name" value="TRYPSIN_SER"/>
</dbReference>
<keyword evidence="1 5" id="KW-0645">Protease</keyword>
<dbReference type="FunFam" id="2.40.10.10:FF:000006">
    <property type="entry name" value="Serine proteinase stubble"/>
    <property type="match status" value="1"/>
</dbReference>
<feature type="compositionally biased region" description="Basic and acidic residues" evidence="6">
    <location>
        <begin position="112"/>
        <end position="160"/>
    </location>
</feature>
<keyword evidence="7" id="KW-0732">Signal</keyword>
<accession>A0A087T6P0</accession>
<dbReference type="SUPFAM" id="SSF50494">
    <property type="entry name" value="Trypsin-like serine proteases"/>
    <property type="match status" value="1"/>
</dbReference>
<organism evidence="9 10">
    <name type="scientific">Stegodyphus mimosarum</name>
    <name type="common">African social velvet spider</name>
    <dbReference type="NCBI Taxonomy" id="407821"/>
    <lineage>
        <taxon>Eukaryota</taxon>
        <taxon>Metazoa</taxon>
        <taxon>Ecdysozoa</taxon>
        <taxon>Arthropoda</taxon>
        <taxon>Chelicerata</taxon>
        <taxon>Arachnida</taxon>
        <taxon>Araneae</taxon>
        <taxon>Araneomorphae</taxon>
        <taxon>Entelegynae</taxon>
        <taxon>Eresoidea</taxon>
        <taxon>Eresidae</taxon>
        <taxon>Stegodyphus</taxon>
    </lineage>
</organism>
<evidence type="ECO:0000259" key="8">
    <source>
        <dbReference type="PROSITE" id="PS50240"/>
    </source>
</evidence>
<dbReference type="GO" id="GO:0004252">
    <property type="term" value="F:serine-type endopeptidase activity"/>
    <property type="evidence" value="ECO:0007669"/>
    <property type="project" value="InterPro"/>
</dbReference>
<evidence type="ECO:0000256" key="1">
    <source>
        <dbReference type="ARBA" id="ARBA00022670"/>
    </source>
</evidence>
<feature type="compositionally biased region" description="Basic and acidic residues" evidence="6">
    <location>
        <begin position="216"/>
        <end position="236"/>
    </location>
</feature>
<reference evidence="9 10" key="1">
    <citation type="submission" date="2013-11" db="EMBL/GenBank/DDBJ databases">
        <title>Genome sequencing of Stegodyphus mimosarum.</title>
        <authorList>
            <person name="Bechsgaard J."/>
        </authorList>
    </citation>
    <scope>NUCLEOTIDE SEQUENCE [LARGE SCALE GENOMIC DNA]</scope>
</reference>
<evidence type="ECO:0000313" key="9">
    <source>
        <dbReference type="EMBL" id="KFM60779.1"/>
    </source>
</evidence>
<dbReference type="OrthoDB" id="8440449at2759"/>
<dbReference type="STRING" id="407821.A0A087T6P0"/>
<feature type="signal peptide" evidence="7">
    <location>
        <begin position="1"/>
        <end position="27"/>
    </location>
</feature>
<proteinExistence type="predicted"/>
<dbReference type="PANTHER" id="PTHR24258:SF116">
    <property type="entry name" value="FI16631P1-RELATED"/>
    <property type="match status" value="1"/>
</dbReference>
<dbReference type="PANTHER" id="PTHR24258">
    <property type="entry name" value="SERINE PROTEASE-RELATED"/>
    <property type="match status" value="1"/>
</dbReference>
<dbReference type="InterPro" id="IPR043504">
    <property type="entry name" value="Peptidase_S1_PA_chymotrypsin"/>
</dbReference>
<dbReference type="SMART" id="SM00020">
    <property type="entry name" value="Tryp_SPc"/>
    <property type="match status" value="1"/>
</dbReference>
<name>A0A087T6P0_STEMI</name>
<sequence length="559" mass="63662">MSKSYWLWKEILCWIFLLNLFLNGVDGRRYDKCFTPDGREGVCVVKRYCRKANNEQLVPCDDDDYCCPIPTTSRSARPPAPTEPEPQPTEIPVRRPSSINRPSHSSTSNDRPPPRRPDVDDRPRKPLTTYDREPQPPKAYDDRIPSYDDLSDNRRFENRQTDTTVSDNRRYDDSVRHSYDDRPKIQSERDRTFSDSYDRNRGRPGDYPREAPSSSRKGDDEENIRRDENRDSEPKRRPLPTSAGHYPAKEHLEPDRVYDPPRRSKPTRSHQKNRTQDSSKAPIKFPDTYELSVPQPKVPACGVKPYELFIAGGQESDEHEWPWMTAIFRRHQGSRPKTFLCGGSLINTKYVLTAAHCFVNNYVILPASSFVVRLGSHYLNSGEEYTVASLVIHHNHSGSDFFNDIALVRLASEVYVTDKIAPICLPFPEMIRENFVGRMATVAGWGDTAFRTSGTRILQHVTVPIVSSEECFAAYSRVRGAAFLARGSDHVICAGLREGGKDACLGDSGGPLMLKSADDRWIVIGIVSLGYKCAEPGYPGVYTRVTHYMSWIQTNMKRY</sequence>
<dbReference type="OMA" id="THYMSWI"/>
<dbReference type="InterPro" id="IPR001314">
    <property type="entry name" value="Peptidase_S1A"/>
</dbReference>
<keyword evidence="10" id="KW-1185">Reference proteome</keyword>
<evidence type="ECO:0000256" key="2">
    <source>
        <dbReference type="ARBA" id="ARBA00022801"/>
    </source>
</evidence>